<protein>
    <submittedName>
        <fullName evidence="8">Uncharacterized protein</fullName>
    </submittedName>
</protein>
<dbReference type="InterPro" id="IPR020568">
    <property type="entry name" value="Ribosomal_Su5_D2-typ_SF"/>
</dbReference>
<evidence type="ECO:0000256" key="3">
    <source>
        <dbReference type="ARBA" id="ARBA00022552"/>
    </source>
</evidence>
<dbReference type="EMBL" id="JAVRJZ010000019">
    <property type="protein sequence ID" value="KAK2708079.1"/>
    <property type="molecule type" value="Genomic_DNA"/>
</dbReference>
<dbReference type="SUPFAM" id="SSF55666">
    <property type="entry name" value="Ribonuclease PH domain 2-like"/>
    <property type="match status" value="1"/>
</dbReference>
<accession>A0AA88HCZ6</accession>
<dbReference type="CDD" id="cd11372">
    <property type="entry name" value="RNase_PH_RRP46"/>
    <property type="match status" value="1"/>
</dbReference>
<keyword evidence="3" id="KW-0698">rRNA processing</keyword>
<dbReference type="PANTHER" id="PTHR11953:SF1">
    <property type="entry name" value="EXOSOME COMPLEX COMPONENT RRP46"/>
    <property type="match status" value="1"/>
</dbReference>
<evidence type="ECO:0000259" key="7">
    <source>
        <dbReference type="Pfam" id="PF03725"/>
    </source>
</evidence>
<comment type="similarity">
    <text evidence="2">Belongs to the RNase PH family.</text>
</comment>
<dbReference type="AlphaFoldDB" id="A0AA88HCZ6"/>
<keyword evidence="5" id="KW-0539">Nucleus</keyword>
<feature type="domain" description="Exoribonuclease phosphorolytic" evidence="7">
    <location>
        <begin position="131"/>
        <end position="192"/>
    </location>
</feature>
<organism evidence="8 9">
    <name type="scientific">Artemia franciscana</name>
    <name type="common">Brine shrimp</name>
    <name type="synonym">Artemia sanfranciscana</name>
    <dbReference type="NCBI Taxonomy" id="6661"/>
    <lineage>
        <taxon>Eukaryota</taxon>
        <taxon>Metazoa</taxon>
        <taxon>Ecdysozoa</taxon>
        <taxon>Arthropoda</taxon>
        <taxon>Crustacea</taxon>
        <taxon>Branchiopoda</taxon>
        <taxon>Anostraca</taxon>
        <taxon>Artemiidae</taxon>
        <taxon>Artemia</taxon>
    </lineage>
</organism>
<keyword evidence="4" id="KW-0271">Exosome</keyword>
<name>A0AA88HCZ6_ARTSF</name>
<dbReference type="Gene3D" id="3.30.230.70">
    <property type="entry name" value="GHMP Kinase, N-terminal domain"/>
    <property type="match status" value="1"/>
</dbReference>
<evidence type="ECO:0000313" key="9">
    <source>
        <dbReference type="Proteomes" id="UP001187531"/>
    </source>
</evidence>
<proteinExistence type="inferred from homology"/>
<dbReference type="Pfam" id="PF03725">
    <property type="entry name" value="RNase_PH_C"/>
    <property type="match status" value="1"/>
</dbReference>
<reference evidence="8" key="1">
    <citation type="submission" date="2023-07" db="EMBL/GenBank/DDBJ databases">
        <title>Chromosome-level genome assembly of Artemia franciscana.</title>
        <authorList>
            <person name="Jo E."/>
        </authorList>
    </citation>
    <scope>NUCLEOTIDE SEQUENCE</scope>
    <source>
        <tissue evidence="8">Whole body</tissue>
    </source>
</reference>
<dbReference type="GO" id="GO:0000177">
    <property type="term" value="C:cytoplasmic exosome (RNase complex)"/>
    <property type="evidence" value="ECO:0007669"/>
    <property type="project" value="TreeGrafter"/>
</dbReference>
<feature type="domain" description="Exoribonuclease phosphorolytic" evidence="6">
    <location>
        <begin position="7"/>
        <end position="125"/>
    </location>
</feature>
<dbReference type="InterPro" id="IPR050080">
    <property type="entry name" value="RNase_PH"/>
</dbReference>
<dbReference type="SUPFAM" id="SSF54211">
    <property type="entry name" value="Ribosomal protein S5 domain 2-like"/>
    <property type="match status" value="1"/>
</dbReference>
<evidence type="ECO:0000313" key="8">
    <source>
        <dbReference type="EMBL" id="KAK2708079.1"/>
    </source>
</evidence>
<dbReference type="GO" id="GO:0005730">
    <property type="term" value="C:nucleolus"/>
    <property type="evidence" value="ECO:0007669"/>
    <property type="project" value="TreeGrafter"/>
</dbReference>
<dbReference type="InterPro" id="IPR001247">
    <property type="entry name" value="ExoRNase_PH_dom1"/>
</dbReference>
<sequence length="213" mass="23495">MEEISFLRPLSCDLACLKNSHGSAILAQGKTVIGASINGPVEARQQREEIENAYIEMAYRPASGLPELIDRRRENLIVRICEKALILGHHPRTAIIITVQELQNDGGLTAAAVNATCLALLNSGLDMNYLFAAVCCGIDSRTEQLIVDPNRSQLQFCRAAFTFVFESQNSRNISVETEGSFSDDELQKALNACQEASSEVIEFYRDLLKKISV</sequence>
<gene>
    <name evidence="8" type="ORF">QYM36_015689</name>
</gene>
<dbReference type="InterPro" id="IPR015847">
    <property type="entry name" value="ExoRNase_PH_dom2"/>
</dbReference>
<dbReference type="Proteomes" id="UP001187531">
    <property type="component" value="Unassembled WGS sequence"/>
</dbReference>
<dbReference type="GO" id="GO:0071028">
    <property type="term" value="P:nuclear mRNA surveillance"/>
    <property type="evidence" value="ECO:0007669"/>
    <property type="project" value="TreeGrafter"/>
</dbReference>
<dbReference type="GO" id="GO:0003723">
    <property type="term" value="F:RNA binding"/>
    <property type="evidence" value="ECO:0007669"/>
    <property type="project" value="TreeGrafter"/>
</dbReference>
<dbReference type="GO" id="GO:0000176">
    <property type="term" value="C:nuclear exosome (RNase complex)"/>
    <property type="evidence" value="ECO:0007669"/>
    <property type="project" value="TreeGrafter"/>
</dbReference>
<comment type="subcellular location">
    <subcellularLocation>
        <location evidence="1">Nucleus</location>
    </subcellularLocation>
</comment>
<dbReference type="GO" id="GO:0006364">
    <property type="term" value="P:rRNA processing"/>
    <property type="evidence" value="ECO:0007669"/>
    <property type="project" value="UniProtKB-KW"/>
</dbReference>
<evidence type="ECO:0000256" key="2">
    <source>
        <dbReference type="ARBA" id="ARBA00006678"/>
    </source>
</evidence>
<dbReference type="InterPro" id="IPR027408">
    <property type="entry name" value="PNPase/RNase_PH_dom_sf"/>
</dbReference>
<dbReference type="InterPro" id="IPR036345">
    <property type="entry name" value="ExoRNase_PH_dom2_sf"/>
</dbReference>
<evidence type="ECO:0000259" key="6">
    <source>
        <dbReference type="Pfam" id="PF01138"/>
    </source>
</evidence>
<keyword evidence="9" id="KW-1185">Reference proteome</keyword>
<dbReference type="PANTHER" id="PTHR11953">
    <property type="entry name" value="EXOSOME COMPLEX COMPONENT"/>
    <property type="match status" value="1"/>
</dbReference>
<evidence type="ECO:0000256" key="5">
    <source>
        <dbReference type="ARBA" id="ARBA00023242"/>
    </source>
</evidence>
<dbReference type="GO" id="GO:0071051">
    <property type="term" value="P:poly(A)-dependent snoRNA 3'-end processing"/>
    <property type="evidence" value="ECO:0007669"/>
    <property type="project" value="TreeGrafter"/>
</dbReference>
<evidence type="ECO:0000256" key="4">
    <source>
        <dbReference type="ARBA" id="ARBA00022835"/>
    </source>
</evidence>
<comment type="caution">
    <text evidence="8">The sequence shown here is derived from an EMBL/GenBank/DDBJ whole genome shotgun (WGS) entry which is preliminary data.</text>
</comment>
<evidence type="ECO:0000256" key="1">
    <source>
        <dbReference type="ARBA" id="ARBA00004123"/>
    </source>
</evidence>
<dbReference type="GO" id="GO:0034475">
    <property type="term" value="P:U4 snRNA 3'-end processing"/>
    <property type="evidence" value="ECO:0007669"/>
    <property type="project" value="TreeGrafter"/>
</dbReference>
<dbReference type="GO" id="GO:0016075">
    <property type="term" value="P:rRNA catabolic process"/>
    <property type="evidence" value="ECO:0007669"/>
    <property type="project" value="TreeGrafter"/>
</dbReference>
<dbReference type="Pfam" id="PF01138">
    <property type="entry name" value="RNase_PH"/>
    <property type="match status" value="1"/>
</dbReference>